<gene>
    <name evidence="3" type="ORF">GHC57_16780</name>
</gene>
<accession>A0A7X1ZGY5</accession>
<dbReference type="PANTHER" id="PTHR35579:SF3">
    <property type="entry name" value="CRISPR SYSTEM CMS ENDORIBONUCLEASE CSM3"/>
    <property type="match status" value="1"/>
</dbReference>
<dbReference type="CDD" id="cd09726">
    <property type="entry name" value="RAMP_I_III"/>
    <property type="match status" value="2"/>
</dbReference>
<name>A0A7X1ZGY5_9PROT</name>
<reference evidence="3 4" key="1">
    <citation type="submission" date="2019-10" db="EMBL/GenBank/DDBJ databases">
        <title>Draft whole-genome sequence of the purple nonsulfur photosynthetic bacterium Roseospira navarrensis DSM 15114.</title>
        <authorList>
            <person name="Kyndt J.A."/>
            <person name="Meyer T.E."/>
        </authorList>
    </citation>
    <scope>NUCLEOTIDE SEQUENCE [LARGE SCALE GENOMIC DNA]</scope>
    <source>
        <strain evidence="3 4">DSM 15114</strain>
    </source>
</reference>
<dbReference type="GO" id="GO:0051607">
    <property type="term" value="P:defense response to virus"/>
    <property type="evidence" value="ECO:0007669"/>
    <property type="project" value="UniProtKB-KW"/>
</dbReference>
<dbReference type="InterPro" id="IPR005537">
    <property type="entry name" value="RAMP_III_fam"/>
</dbReference>
<keyword evidence="1" id="KW-0051">Antiviral defense</keyword>
<dbReference type="AlphaFoldDB" id="A0A7X1ZGY5"/>
<evidence type="ECO:0000313" key="3">
    <source>
        <dbReference type="EMBL" id="MQX38172.1"/>
    </source>
</evidence>
<organism evidence="3 4">
    <name type="scientific">Roseospira navarrensis</name>
    <dbReference type="NCBI Taxonomy" id="140058"/>
    <lineage>
        <taxon>Bacteria</taxon>
        <taxon>Pseudomonadati</taxon>
        <taxon>Pseudomonadota</taxon>
        <taxon>Alphaproteobacteria</taxon>
        <taxon>Rhodospirillales</taxon>
        <taxon>Rhodospirillaceae</taxon>
        <taxon>Roseospira</taxon>
    </lineage>
</organism>
<comment type="caution">
    <text evidence="3">The sequence shown here is derived from an EMBL/GenBank/DDBJ whole genome shotgun (WGS) entry which is preliminary data.</text>
</comment>
<evidence type="ECO:0000256" key="1">
    <source>
        <dbReference type="ARBA" id="ARBA00023118"/>
    </source>
</evidence>
<dbReference type="InterPro" id="IPR052216">
    <property type="entry name" value="CRISPR_Csm3_endoribonuclease"/>
</dbReference>
<dbReference type="PANTHER" id="PTHR35579">
    <property type="entry name" value="CRISPR SYSTEM CMS ENDORIBONUCLEASE CSM3"/>
    <property type="match status" value="1"/>
</dbReference>
<evidence type="ECO:0000259" key="2">
    <source>
        <dbReference type="Pfam" id="PF03787"/>
    </source>
</evidence>
<dbReference type="OrthoDB" id="7343394at2"/>
<sequence>MSETTQNAARVRRWRIEGTLTTRTPLHIGTGRFEARSELKHGREDDPQSVTEAKAKAVLLDADERLCVTATGLKGAMLAWAETHLERSAVNDVLFGCGPGKGGDGVGGRLEFQTARLETPEPESAGGSETPFRNRVRHTDLDTGVRINRASGTALDRHLFYKEAVAPGAVLRVVLDLDVPEKSADGGWALVARTLALLNAFNVNDEDTVPPLTLGAMTGRGFGRFKWTLDALSWATDDTVRAWIADGAPDTWAQALKQVPSQTRTDLETQADELLDRPRVPSALICDVTLAFDYRFLISEPGRVVKEVTSGIMPKVDAKGHAVLPTASLKGALRSRAERIFATLTGDETPFDHAPGRGRAGVDDPAAVMMTSALPTERLFGAASWRAALDVDPFEPVKGHTTPSTQELVAVDRFTGGASGSAKYAIDAFDRPTFRGRLRLDLTRCRPEDVGLLVLLLRDLAEGDVTFGYGSTKGYGGVAATVTVRMQGDPPETWTLPWPSTLDGAGGKSPLVWADLPDSILDAPLRAAVAALRDRHCNEEAA</sequence>
<dbReference type="EMBL" id="WIVE01000075">
    <property type="protein sequence ID" value="MQX38172.1"/>
    <property type="molecule type" value="Genomic_DNA"/>
</dbReference>
<protein>
    <recommendedName>
        <fullName evidence="2">CRISPR type III-associated protein domain-containing protein</fullName>
    </recommendedName>
</protein>
<dbReference type="Pfam" id="PF03787">
    <property type="entry name" value="RAMPs"/>
    <property type="match status" value="2"/>
</dbReference>
<dbReference type="Proteomes" id="UP000434582">
    <property type="component" value="Unassembled WGS sequence"/>
</dbReference>
<keyword evidence="4" id="KW-1185">Reference proteome</keyword>
<feature type="domain" description="CRISPR type III-associated protein" evidence="2">
    <location>
        <begin position="317"/>
        <end position="476"/>
    </location>
</feature>
<evidence type="ECO:0000313" key="4">
    <source>
        <dbReference type="Proteomes" id="UP000434582"/>
    </source>
</evidence>
<feature type="domain" description="CRISPR type III-associated protein" evidence="2">
    <location>
        <begin position="19"/>
        <end position="226"/>
    </location>
</feature>
<proteinExistence type="predicted"/>
<dbReference type="RefSeq" id="WP_153346363.1">
    <property type="nucleotide sequence ID" value="NZ_WIVE01000075.1"/>
</dbReference>